<accession>B1ZST6</accession>
<name>B1ZST6_OPITP</name>
<reference evidence="4 5" key="1">
    <citation type="journal article" date="2011" name="J. Bacteriol.">
        <title>Genome sequence of the verrucomicrobium Opitutus terrae PB90-1, an abundant inhabitant of rice paddy soil ecosystems.</title>
        <authorList>
            <person name="van Passel M.W."/>
            <person name="Kant R."/>
            <person name="Palva A."/>
            <person name="Copeland A."/>
            <person name="Lucas S."/>
            <person name="Lapidus A."/>
            <person name="Glavina del Rio T."/>
            <person name="Pitluck S."/>
            <person name="Goltsman E."/>
            <person name="Clum A."/>
            <person name="Sun H."/>
            <person name="Schmutz J."/>
            <person name="Larimer F.W."/>
            <person name="Land M.L."/>
            <person name="Hauser L."/>
            <person name="Kyrpides N."/>
            <person name="Mikhailova N."/>
            <person name="Richardson P.P."/>
            <person name="Janssen P.H."/>
            <person name="de Vos W.M."/>
            <person name="Smidt H."/>
        </authorList>
    </citation>
    <scope>NUCLEOTIDE SEQUENCE [LARGE SCALE GENOMIC DNA]</scope>
    <source>
        <strain evidence="5">DSM 11246 / JCM 15787 / PB90-1</strain>
    </source>
</reference>
<evidence type="ECO:0000313" key="5">
    <source>
        <dbReference type="Proteomes" id="UP000007013"/>
    </source>
</evidence>
<gene>
    <name evidence="4" type="ordered locus">Oter_1496</name>
</gene>
<organism evidence="4 5">
    <name type="scientific">Opitutus terrae (strain DSM 11246 / JCM 15787 / PB90-1)</name>
    <dbReference type="NCBI Taxonomy" id="452637"/>
    <lineage>
        <taxon>Bacteria</taxon>
        <taxon>Pseudomonadati</taxon>
        <taxon>Verrucomicrobiota</taxon>
        <taxon>Opitutia</taxon>
        <taxon>Opitutales</taxon>
        <taxon>Opitutaceae</taxon>
        <taxon>Opitutus</taxon>
    </lineage>
</organism>
<evidence type="ECO:0000256" key="1">
    <source>
        <dbReference type="ARBA" id="ARBA00001933"/>
    </source>
</evidence>
<dbReference type="InterPro" id="IPR015424">
    <property type="entry name" value="PyrdxlP-dep_Trfase"/>
</dbReference>
<protein>
    <submittedName>
        <fullName evidence="4">Cys/Met metabolism pyridoxal-phosphate-dependent protein</fullName>
    </submittedName>
</protein>
<dbReference type="Gene3D" id="3.40.640.10">
    <property type="entry name" value="Type I PLP-dependent aspartate aminotransferase-like (Major domain)"/>
    <property type="match status" value="1"/>
</dbReference>
<dbReference type="RefSeq" id="WP_012374318.1">
    <property type="nucleotide sequence ID" value="NC_010571.1"/>
</dbReference>
<dbReference type="AlphaFoldDB" id="B1ZST6"/>
<keyword evidence="5" id="KW-1185">Reference proteome</keyword>
<sequence>MSAFSPLPLGQRIPPSVHGVSCSLPTMRDVRGYEEKNPETLRQMTSGYPRFVVHPFLQQLATHLIKAKNLDGHTLWLASSARMADRLAAHLGAAHVIRITDGPIHGVAHPESSELALRAKSFLQHTGGFLSSRAAEDRLVTHRVLAAAAAEPLFPGDAAEEVRRQLAPAFPGVPAEQLRFANTGMNAIDTAFRAVSELQASRGRTIWIQLGWVYLDTIALLKKFTASPADYITIPDVFDRAAIARIFAEKAERIAGVIAEVPTNPLIQTPDIAALAKLAHQTGARVILDPSISSPYCVEVLPHADVVVTSLTKYAANEGDLVAGLVVVNPAGADADLLSRAVAAKIEPLYARDLARLAAQVSRTPAVLARIEASVPKVVEFLTRHPAVKDVFWAEHPASRDNYRQVARAPGACGSMITFTLRGSAPAMERFYDRVRLPKGPSFGITTTLLCPFMYLAHYDLVTTAAGRAELARYGLDPELLRLSVGCESVDDLIATLAEALA</sequence>
<dbReference type="Gene3D" id="3.90.1150.10">
    <property type="entry name" value="Aspartate Aminotransferase, domain 1"/>
    <property type="match status" value="1"/>
</dbReference>
<dbReference type="STRING" id="452637.Oter_1496"/>
<dbReference type="EMBL" id="CP001032">
    <property type="protein sequence ID" value="ACB74780.1"/>
    <property type="molecule type" value="Genomic_DNA"/>
</dbReference>
<comment type="cofactor">
    <cofactor evidence="1 3">
        <name>pyridoxal 5'-phosphate</name>
        <dbReference type="ChEBI" id="CHEBI:597326"/>
    </cofactor>
</comment>
<dbReference type="PANTHER" id="PTHR42699">
    <property type="match status" value="1"/>
</dbReference>
<dbReference type="InterPro" id="IPR015421">
    <property type="entry name" value="PyrdxlP-dep_Trfase_major"/>
</dbReference>
<dbReference type="InterPro" id="IPR051750">
    <property type="entry name" value="Trans-sulfuration_enzymes"/>
</dbReference>
<dbReference type="PANTHER" id="PTHR42699:SF1">
    <property type="entry name" value="CYSTATHIONINE GAMMA-SYNTHASE-RELATED"/>
    <property type="match status" value="1"/>
</dbReference>
<dbReference type="HOGENOM" id="CLU_011302_2_0_0"/>
<comment type="similarity">
    <text evidence="3">Belongs to the trans-sulfuration enzymes family.</text>
</comment>
<dbReference type="OrthoDB" id="262490at2"/>
<dbReference type="GO" id="GO:0019346">
    <property type="term" value="P:transsulfuration"/>
    <property type="evidence" value="ECO:0007669"/>
    <property type="project" value="InterPro"/>
</dbReference>
<dbReference type="Pfam" id="PF01053">
    <property type="entry name" value="Cys_Met_Meta_PP"/>
    <property type="match status" value="1"/>
</dbReference>
<dbReference type="InterPro" id="IPR015422">
    <property type="entry name" value="PyrdxlP-dep_Trfase_small"/>
</dbReference>
<dbReference type="SUPFAM" id="SSF53383">
    <property type="entry name" value="PLP-dependent transferases"/>
    <property type="match status" value="1"/>
</dbReference>
<proteinExistence type="inferred from homology"/>
<keyword evidence="2 3" id="KW-0663">Pyridoxal phosphate</keyword>
<evidence type="ECO:0000256" key="2">
    <source>
        <dbReference type="ARBA" id="ARBA00022898"/>
    </source>
</evidence>
<dbReference type="GO" id="GO:0030170">
    <property type="term" value="F:pyridoxal phosphate binding"/>
    <property type="evidence" value="ECO:0007669"/>
    <property type="project" value="InterPro"/>
</dbReference>
<dbReference type="InterPro" id="IPR000277">
    <property type="entry name" value="Cys/Met-Metab_PyrdxlP-dep_enz"/>
</dbReference>
<evidence type="ECO:0000313" key="4">
    <source>
        <dbReference type="EMBL" id="ACB74780.1"/>
    </source>
</evidence>
<evidence type="ECO:0000256" key="3">
    <source>
        <dbReference type="RuleBase" id="RU362118"/>
    </source>
</evidence>
<dbReference type="eggNOG" id="COG0626">
    <property type="taxonomic scope" value="Bacteria"/>
</dbReference>
<dbReference type="Proteomes" id="UP000007013">
    <property type="component" value="Chromosome"/>
</dbReference>
<dbReference type="KEGG" id="ote:Oter_1496"/>
<dbReference type="GO" id="GO:0003962">
    <property type="term" value="F:cystathionine gamma-synthase activity"/>
    <property type="evidence" value="ECO:0007669"/>
    <property type="project" value="TreeGrafter"/>
</dbReference>